<dbReference type="Proteomes" id="UP000678237">
    <property type="component" value="Unassembled WGS sequence"/>
</dbReference>
<organism evidence="2 4">
    <name type="scientific">Candidatus Iainarchaeum sp</name>
    <dbReference type="NCBI Taxonomy" id="3101447"/>
    <lineage>
        <taxon>Archaea</taxon>
        <taxon>Candidatus Iainarchaeota</taxon>
        <taxon>Candidatus Iainarchaeia</taxon>
        <taxon>Candidatus Iainarchaeales</taxon>
        <taxon>Candidatus Iainarchaeaceae</taxon>
        <taxon>Candidatus Iainarchaeum</taxon>
    </lineage>
</organism>
<evidence type="ECO:0000313" key="2">
    <source>
        <dbReference type="EMBL" id="HIH15880.1"/>
    </source>
</evidence>
<accession>A0A7J4JFI1</accession>
<sequence length="69" mass="8044">MIGRRKSEGHPIKEKPEDKAWQQWFQGLSMEEHDRKLRELGLDEEDVGEFNEKFVGSKKPDKKAVPPVP</sequence>
<dbReference type="EMBL" id="JAGVWE010000002">
    <property type="protein sequence ID" value="MBS3062697.1"/>
    <property type="molecule type" value="Genomic_DNA"/>
</dbReference>
<evidence type="ECO:0000256" key="1">
    <source>
        <dbReference type="SAM" id="MobiDB-lite"/>
    </source>
</evidence>
<name>A0A7J4JFI1_9ARCH</name>
<comment type="caution">
    <text evidence="2">The sequence shown here is derived from an EMBL/GenBank/DDBJ whole genome shotgun (WGS) entry which is preliminary data.</text>
</comment>
<gene>
    <name evidence="2" type="ORF">HA252_00560</name>
    <name evidence="3" type="ORF">J4203_02405</name>
</gene>
<dbReference type="AlphaFoldDB" id="A0A7J4JFI1"/>
<proteinExistence type="predicted"/>
<feature type="region of interest" description="Disordered" evidence="1">
    <location>
        <begin position="1"/>
        <end position="20"/>
    </location>
</feature>
<evidence type="ECO:0000313" key="4">
    <source>
        <dbReference type="Proteomes" id="UP000564964"/>
    </source>
</evidence>
<protein>
    <submittedName>
        <fullName evidence="2">Uncharacterized protein</fullName>
    </submittedName>
</protein>
<evidence type="ECO:0000313" key="3">
    <source>
        <dbReference type="EMBL" id="MBS3062697.1"/>
    </source>
</evidence>
<reference evidence="2" key="1">
    <citation type="journal article" date="2020" name="bioRxiv">
        <title>A rank-normalized archaeal taxonomy based on genome phylogeny resolves widespread incomplete and uneven classifications.</title>
        <authorList>
            <person name="Rinke C."/>
            <person name="Chuvochina M."/>
            <person name="Mussig A.J."/>
            <person name="Chaumeil P.-A."/>
            <person name="Waite D.W."/>
            <person name="Whitman W.B."/>
            <person name="Parks D.H."/>
            <person name="Hugenholtz P."/>
        </authorList>
    </citation>
    <scope>NUCLEOTIDE SEQUENCE</scope>
    <source>
        <strain evidence="2">UBA10219</strain>
    </source>
</reference>
<dbReference type="EMBL" id="DUGH01000013">
    <property type="protein sequence ID" value="HIH15880.1"/>
    <property type="molecule type" value="Genomic_DNA"/>
</dbReference>
<reference evidence="3" key="2">
    <citation type="submission" date="2021-03" db="EMBL/GenBank/DDBJ databases">
        <authorList>
            <person name="Jaffe A."/>
        </authorList>
    </citation>
    <scope>NUCLEOTIDE SEQUENCE</scope>
    <source>
        <strain evidence="3">RIFCSPLOWO2_01_FULL_58_19</strain>
    </source>
</reference>
<dbReference type="Proteomes" id="UP000564964">
    <property type="component" value="Unassembled WGS sequence"/>
</dbReference>
<reference evidence="3" key="3">
    <citation type="submission" date="2021-05" db="EMBL/GenBank/DDBJ databases">
        <title>Protein family content uncovers lineage relationships and bacterial pathway maintenance mechanisms in DPANN archaea.</title>
        <authorList>
            <person name="Castelle C.J."/>
            <person name="Meheust R."/>
            <person name="Jaffe A.L."/>
            <person name="Seitz K."/>
            <person name="Gong X."/>
            <person name="Baker B.J."/>
            <person name="Banfield J.F."/>
        </authorList>
    </citation>
    <scope>NUCLEOTIDE SEQUENCE</scope>
    <source>
        <strain evidence="3">RIFCSPLOWO2_01_FULL_58_19</strain>
    </source>
</reference>